<proteinExistence type="inferred from homology"/>
<dbReference type="Gene3D" id="3.40.50.620">
    <property type="entry name" value="HUPs"/>
    <property type="match status" value="2"/>
</dbReference>
<dbReference type="InterPro" id="IPR006015">
    <property type="entry name" value="Universal_stress_UspA"/>
</dbReference>
<gene>
    <name evidence="3" type="primary">uspA25</name>
    <name evidence="3" type="ORF">HSR121_2953</name>
</gene>
<evidence type="ECO:0000313" key="3">
    <source>
        <dbReference type="EMBL" id="QSG07270.1"/>
    </source>
</evidence>
<protein>
    <submittedName>
        <fullName evidence="3">Nucleotide-binding protein, UspA family</fullName>
    </submittedName>
</protein>
<dbReference type="Proteomes" id="UP000663525">
    <property type="component" value="Chromosome"/>
</dbReference>
<dbReference type="InterPro" id="IPR006016">
    <property type="entry name" value="UspA"/>
</dbReference>
<accession>A0A897MYU0</accession>
<evidence type="ECO:0000256" key="1">
    <source>
        <dbReference type="ARBA" id="ARBA00008791"/>
    </source>
</evidence>
<feature type="domain" description="UspA" evidence="2">
    <location>
        <begin position="78"/>
        <end position="205"/>
    </location>
</feature>
<dbReference type="SUPFAM" id="SSF52402">
    <property type="entry name" value="Adenine nucleotide alpha hydrolases-like"/>
    <property type="match status" value="2"/>
</dbReference>
<reference evidence="3" key="1">
    <citation type="submission" date="2020-11" db="EMBL/GenBank/DDBJ databases">
        <title>Carbohydrate-dependent, anaerobic sulfur respiration: A novel catabolism in halophilic archaea.</title>
        <authorList>
            <person name="Sorokin D.Y."/>
            <person name="Messina E."/>
            <person name="Smedile F."/>
            <person name="La Cono V."/>
            <person name="Hallsworth J.E."/>
            <person name="Yakimov M.M."/>
        </authorList>
    </citation>
    <scope>NUCLEOTIDE SEQUENCE</scope>
    <source>
        <strain evidence="3">HSR12-1</strain>
    </source>
</reference>
<evidence type="ECO:0000259" key="2">
    <source>
        <dbReference type="Pfam" id="PF00582"/>
    </source>
</evidence>
<name>A0A897MYU0_9EURY</name>
<dbReference type="InterPro" id="IPR014729">
    <property type="entry name" value="Rossmann-like_a/b/a_fold"/>
</dbReference>
<dbReference type="PANTHER" id="PTHR46268">
    <property type="entry name" value="STRESS RESPONSE PROTEIN NHAX"/>
    <property type="match status" value="1"/>
</dbReference>
<comment type="similarity">
    <text evidence="1">Belongs to the universal stress protein A family.</text>
</comment>
<sequence>MTATGEVNVVRARRDSVSAEIAKAIDAVSGVKPDEGGCSRPSASRPVAARRFGPLVASLSPFRILVTDNTSGRELAAMSRSVLIPTDGGPLSRDALEYAIATFPDATFTLVHVVDPRYTDPDEDELRPERAFTDLLDVAGRHDIEVETEIRVGHPSREIVAVSEDNAVDDIVMGSHGREGASRILLGSIAERVLRRAPVPVTIVRPHQRTGNKHHLVPIDDSDQSRKALEYAVSVFPEVETTILHAIDPMETHYGEGQLVYSETEYERIETEAEQLLANAVDSVRASDAHVSATKVVEWGPNRPADAILDYVEDSDVDHVIMGSHGRSGISRVLLGSVAETVARRSPAPVTVVR</sequence>
<feature type="domain" description="UspA" evidence="2">
    <location>
        <begin position="213"/>
        <end position="354"/>
    </location>
</feature>
<dbReference type="PANTHER" id="PTHR46268:SF24">
    <property type="entry name" value="UNIVERSAL STRESS PROTEIN"/>
    <property type="match status" value="1"/>
</dbReference>
<dbReference type="EMBL" id="CP064787">
    <property type="protein sequence ID" value="QSG07270.1"/>
    <property type="molecule type" value="Genomic_DNA"/>
</dbReference>
<dbReference type="PRINTS" id="PR01438">
    <property type="entry name" value="UNVRSLSTRESS"/>
</dbReference>
<dbReference type="AlphaFoldDB" id="A0A897MYU0"/>
<dbReference type="Pfam" id="PF00582">
    <property type="entry name" value="Usp"/>
    <property type="match status" value="2"/>
</dbReference>
<organism evidence="3 4">
    <name type="scientific">Halapricum desulfuricans</name>
    <dbReference type="NCBI Taxonomy" id="2841257"/>
    <lineage>
        <taxon>Archaea</taxon>
        <taxon>Methanobacteriati</taxon>
        <taxon>Methanobacteriota</taxon>
        <taxon>Stenosarchaea group</taxon>
        <taxon>Halobacteria</taxon>
        <taxon>Halobacteriales</taxon>
        <taxon>Haloarculaceae</taxon>
        <taxon>Halapricum</taxon>
    </lineage>
</organism>
<evidence type="ECO:0000313" key="4">
    <source>
        <dbReference type="Proteomes" id="UP000663525"/>
    </source>
</evidence>
<dbReference type="CDD" id="cd00293">
    <property type="entry name" value="USP-like"/>
    <property type="match status" value="2"/>
</dbReference>